<keyword evidence="4" id="KW-1185">Reference proteome</keyword>
<keyword evidence="2" id="KW-0732">Signal</keyword>
<evidence type="ECO:0000313" key="3">
    <source>
        <dbReference type="EMBL" id="SHF42086.1"/>
    </source>
</evidence>
<feature type="signal peptide" evidence="2">
    <location>
        <begin position="1"/>
        <end position="20"/>
    </location>
</feature>
<dbReference type="STRING" id="1121884.SAMN02745131_02593"/>
<dbReference type="OrthoDB" id="626665at2"/>
<accession>A0A1M5BI36</accession>
<dbReference type="InterPro" id="IPR019861">
    <property type="entry name" value="PorP/SprF_Bacteroidetes"/>
</dbReference>
<dbReference type="Proteomes" id="UP000184048">
    <property type="component" value="Unassembled WGS sequence"/>
</dbReference>
<feature type="region of interest" description="Disordered" evidence="1">
    <location>
        <begin position="161"/>
        <end position="180"/>
    </location>
</feature>
<dbReference type="Pfam" id="PF11751">
    <property type="entry name" value="PorP_SprF"/>
    <property type="match status" value="1"/>
</dbReference>
<protein>
    <submittedName>
        <fullName evidence="3">Type IX secretion system membrane protein, PorP/SprF family</fullName>
    </submittedName>
</protein>
<name>A0A1M5BI36_9BACT</name>
<proteinExistence type="predicted"/>
<gene>
    <name evidence="3" type="ORF">SAMN02745131_02593</name>
</gene>
<dbReference type="EMBL" id="FQUU01000010">
    <property type="protein sequence ID" value="SHF42086.1"/>
    <property type="molecule type" value="Genomic_DNA"/>
</dbReference>
<dbReference type="AlphaFoldDB" id="A0A1M5BI36"/>
<evidence type="ECO:0000256" key="1">
    <source>
        <dbReference type="SAM" id="MobiDB-lite"/>
    </source>
</evidence>
<dbReference type="RefSeq" id="WP_072835758.1">
    <property type="nucleotide sequence ID" value="NZ_FQUU01000010.1"/>
</dbReference>
<reference evidence="3 4" key="1">
    <citation type="submission" date="2016-11" db="EMBL/GenBank/DDBJ databases">
        <authorList>
            <person name="Jaros S."/>
            <person name="Januszkiewicz K."/>
            <person name="Wedrychowicz H."/>
        </authorList>
    </citation>
    <scope>NUCLEOTIDE SEQUENCE [LARGE SCALE GENOMIC DNA]</scope>
    <source>
        <strain evidence="3 4">DSM 18119</strain>
    </source>
</reference>
<sequence>MNRSLLILSLLITGSLHGVAQQRPHYTQYILNNYILNPALSGIENYTDVKISGRDQWVGLDGAPRTMYLTVHMPIGKKDYKTSATSYNIPGENPRGTNYWSNYTASEPHHGIGFSVMNDKTGLYNRFSANVSYAYHLGLSARTNIAAGFAAGIQSINRDGTKSTFNNNDPTDPAQGNTSDIYRVRPDLSAGIWIYAADYFVGLSAQQVIPQKVSFTDDTLGFKIVPHLFATGGLRFLLSEDVNAIPSVMVKYVSPLDPQFDVNLKLQYQDLFWVGGSYRFKDGYAAMLGLNVANSFNIGYAYDFTRTALNTVSRGTHEIIIGFLIGNRYGDTCPRNVW</sequence>
<evidence type="ECO:0000256" key="2">
    <source>
        <dbReference type="SAM" id="SignalP"/>
    </source>
</evidence>
<organism evidence="3 4">
    <name type="scientific">Flavisolibacter ginsengisoli DSM 18119</name>
    <dbReference type="NCBI Taxonomy" id="1121884"/>
    <lineage>
        <taxon>Bacteria</taxon>
        <taxon>Pseudomonadati</taxon>
        <taxon>Bacteroidota</taxon>
        <taxon>Chitinophagia</taxon>
        <taxon>Chitinophagales</taxon>
        <taxon>Chitinophagaceae</taxon>
        <taxon>Flavisolibacter</taxon>
    </lineage>
</organism>
<dbReference type="NCBIfam" id="TIGR03519">
    <property type="entry name" value="T9SS_PorP_fam"/>
    <property type="match status" value="1"/>
</dbReference>
<feature type="chain" id="PRO_5009909065" evidence="2">
    <location>
        <begin position="21"/>
        <end position="338"/>
    </location>
</feature>
<evidence type="ECO:0000313" key="4">
    <source>
        <dbReference type="Proteomes" id="UP000184048"/>
    </source>
</evidence>